<dbReference type="Gene3D" id="1.10.8.60">
    <property type="match status" value="1"/>
</dbReference>
<dbReference type="AlphaFoldDB" id="T1AN00"/>
<organism evidence="2">
    <name type="scientific">mine drainage metagenome</name>
    <dbReference type="NCBI Taxonomy" id="410659"/>
    <lineage>
        <taxon>unclassified sequences</taxon>
        <taxon>metagenomes</taxon>
        <taxon>ecological metagenomes</taxon>
    </lineage>
</organism>
<dbReference type="Gene3D" id="3.40.50.300">
    <property type="entry name" value="P-loop containing nucleotide triphosphate hydrolases"/>
    <property type="match status" value="1"/>
</dbReference>
<dbReference type="EMBL" id="AUZY01009118">
    <property type="protein sequence ID" value="EQD43430.1"/>
    <property type="molecule type" value="Genomic_DNA"/>
</dbReference>
<keyword evidence="2" id="KW-0132">Cell division</keyword>
<dbReference type="Pfam" id="PF13401">
    <property type="entry name" value="AAA_22"/>
    <property type="match status" value="1"/>
</dbReference>
<dbReference type="SUPFAM" id="SSF52540">
    <property type="entry name" value="P-loop containing nucleoside triphosphate hydrolases"/>
    <property type="match status" value="1"/>
</dbReference>
<accession>T1AN00</accession>
<dbReference type="GO" id="GO:0051301">
    <property type="term" value="P:cell division"/>
    <property type="evidence" value="ECO:0007669"/>
    <property type="project" value="UniProtKB-KW"/>
</dbReference>
<name>T1AN00_9ZZZZ</name>
<protein>
    <submittedName>
        <fullName evidence="2">Cell division control protein 6 related protein</fullName>
    </submittedName>
</protein>
<evidence type="ECO:0000259" key="1">
    <source>
        <dbReference type="Pfam" id="PF13401"/>
    </source>
</evidence>
<reference evidence="2" key="2">
    <citation type="journal article" date="2014" name="ISME J.">
        <title>Microbial stratification in low pH oxic and suboxic macroscopic growths along an acid mine drainage.</title>
        <authorList>
            <person name="Mendez-Garcia C."/>
            <person name="Mesa V."/>
            <person name="Sprenger R.R."/>
            <person name="Richter M."/>
            <person name="Diez M.S."/>
            <person name="Solano J."/>
            <person name="Bargiela R."/>
            <person name="Golyshina O.V."/>
            <person name="Manteca A."/>
            <person name="Ramos J.L."/>
            <person name="Gallego J.R."/>
            <person name="Llorente I."/>
            <person name="Martins Dos Santos V.A."/>
            <person name="Jensen O.N."/>
            <person name="Pelaez A.I."/>
            <person name="Sanchez J."/>
            <person name="Ferrer M."/>
        </authorList>
    </citation>
    <scope>NUCLEOTIDE SEQUENCE</scope>
</reference>
<feature type="non-terminal residue" evidence="2">
    <location>
        <position position="202"/>
    </location>
</feature>
<evidence type="ECO:0000313" key="2">
    <source>
        <dbReference type="EMBL" id="EQD43430.1"/>
    </source>
</evidence>
<sequence length="202" mass="22680">MSQSIIKNRKPLESSFIPPEIIHRKNELEKIERSVILPLKMGSSTNLLIHGDSGTGKTVTLKHIMLKHERLGIFYENAISAGNFKNILVSALRSMGKIMPDRGTSYSQIFRNIALTSDNMSVLIIIDECANAIRMDPNGLYNILRAGELFGVTVGTILVSVEDPLIYMSERERKTLGLFSGMKFPKYSEEELYSILMQRASL</sequence>
<keyword evidence="2" id="KW-0131">Cell cycle</keyword>
<dbReference type="GO" id="GO:0016887">
    <property type="term" value="F:ATP hydrolysis activity"/>
    <property type="evidence" value="ECO:0007669"/>
    <property type="project" value="InterPro"/>
</dbReference>
<proteinExistence type="predicted"/>
<reference evidence="2" key="1">
    <citation type="submission" date="2013-08" db="EMBL/GenBank/DDBJ databases">
        <authorList>
            <person name="Mendez C."/>
            <person name="Richter M."/>
            <person name="Ferrer M."/>
            <person name="Sanchez J."/>
        </authorList>
    </citation>
    <scope>NUCLEOTIDE SEQUENCE</scope>
</reference>
<feature type="domain" description="ORC1/DEAH AAA+ ATPase" evidence="1">
    <location>
        <begin position="45"/>
        <end position="144"/>
    </location>
</feature>
<dbReference type="InterPro" id="IPR049945">
    <property type="entry name" value="AAA_22"/>
</dbReference>
<gene>
    <name evidence="2" type="ORF">B1B_13825</name>
</gene>
<comment type="caution">
    <text evidence="2">The sequence shown here is derived from an EMBL/GenBank/DDBJ whole genome shotgun (WGS) entry which is preliminary data.</text>
</comment>
<dbReference type="InterPro" id="IPR027417">
    <property type="entry name" value="P-loop_NTPase"/>
</dbReference>